<dbReference type="GeneID" id="105179618"/>
<dbReference type="Pfam" id="PF03372">
    <property type="entry name" value="Exo_endo_phos"/>
    <property type="match status" value="1"/>
</dbReference>
<keyword evidence="2" id="KW-1185">Reference proteome</keyword>
<dbReference type="Proteomes" id="UP000504604">
    <property type="component" value="Unplaced"/>
</dbReference>
<dbReference type="Pfam" id="PF00078">
    <property type="entry name" value="RVT_1"/>
    <property type="match status" value="1"/>
</dbReference>
<dbReference type="GO" id="GO:0003824">
    <property type="term" value="F:catalytic activity"/>
    <property type="evidence" value="ECO:0007669"/>
    <property type="project" value="InterPro"/>
</dbReference>
<dbReference type="PANTHER" id="PTHR33116:SF78">
    <property type="entry name" value="OS12G0587133 PROTEIN"/>
    <property type="match status" value="1"/>
</dbReference>
<dbReference type="PROSITE" id="PS50878">
    <property type="entry name" value="RT_POL"/>
    <property type="match status" value="1"/>
</dbReference>
<dbReference type="SUPFAM" id="SSF56672">
    <property type="entry name" value="DNA/RNA polymerases"/>
    <property type="match status" value="1"/>
</dbReference>
<evidence type="ECO:0000259" key="1">
    <source>
        <dbReference type="PROSITE" id="PS50878"/>
    </source>
</evidence>
<dbReference type="InterPro" id="IPR043502">
    <property type="entry name" value="DNA/RNA_pol_sf"/>
</dbReference>
<dbReference type="PANTHER" id="PTHR33116">
    <property type="entry name" value="REVERSE TRANSCRIPTASE ZINC-BINDING DOMAIN-CONTAINING PROTEIN-RELATED-RELATED"/>
    <property type="match status" value="1"/>
</dbReference>
<dbReference type="InterPro" id="IPR036691">
    <property type="entry name" value="Endo/exonu/phosph_ase_sf"/>
</dbReference>
<reference evidence="3" key="1">
    <citation type="submission" date="2025-08" db="UniProtKB">
        <authorList>
            <consortium name="RefSeq"/>
        </authorList>
    </citation>
    <scope>IDENTIFICATION</scope>
</reference>
<accession>A0A6I9V1N0</accession>
<protein>
    <submittedName>
        <fullName evidence="3">Uncharacterized protein LOC105179618</fullName>
    </submittedName>
</protein>
<dbReference type="RefSeq" id="XP_011101565.1">
    <property type="nucleotide sequence ID" value="XM_011103263.1"/>
</dbReference>
<proteinExistence type="predicted"/>
<feature type="domain" description="Reverse transcriptase" evidence="1">
    <location>
        <begin position="454"/>
        <end position="716"/>
    </location>
</feature>
<name>A0A6I9V1N0_SESIN</name>
<dbReference type="InterPro" id="IPR005135">
    <property type="entry name" value="Endo/exonuclease/phosphatase"/>
</dbReference>
<dbReference type="Gene3D" id="3.60.10.10">
    <property type="entry name" value="Endonuclease/exonuclease/phosphatase"/>
    <property type="match status" value="1"/>
</dbReference>
<organism evidence="2 3">
    <name type="scientific">Sesamum indicum</name>
    <name type="common">Oriental sesame</name>
    <name type="synonym">Sesamum orientale</name>
    <dbReference type="NCBI Taxonomy" id="4182"/>
    <lineage>
        <taxon>Eukaryota</taxon>
        <taxon>Viridiplantae</taxon>
        <taxon>Streptophyta</taxon>
        <taxon>Embryophyta</taxon>
        <taxon>Tracheophyta</taxon>
        <taxon>Spermatophyta</taxon>
        <taxon>Magnoliopsida</taxon>
        <taxon>eudicotyledons</taxon>
        <taxon>Gunneridae</taxon>
        <taxon>Pentapetalae</taxon>
        <taxon>asterids</taxon>
        <taxon>lamiids</taxon>
        <taxon>Lamiales</taxon>
        <taxon>Pedaliaceae</taxon>
        <taxon>Sesamum</taxon>
    </lineage>
</organism>
<dbReference type="AlphaFoldDB" id="A0A6I9V1N0"/>
<dbReference type="InParanoid" id="A0A6I9V1N0"/>
<dbReference type="CDD" id="cd01650">
    <property type="entry name" value="RT_nLTR_like"/>
    <property type="match status" value="1"/>
</dbReference>
<dbReference type="InterPro" id="IPR026960">
    <property type="entry name" value="RVT-Znf"/>
</dbReference>
<evidence type="ECO:0000313" key="2">
    <source>
        <dbReference type="Proteomes" id="UP000504604"/>
    </source>
</evidence>
<sequence>MLNIAIWNVRGLNKRDHQLALKDLVSEYRLHFMGILETRVRINNAMHIQSFLLPHWKWFVDYASVGNRIWVAWDKNEVDIHILEVGNQFMHCRVTNRADSEPIIITVVYGASEIADRRSLWSTLDILARQCTDDPWLVGGNFNAVRDMNEVCGASGDIRMAIEELNASIQVAGLLPLPMQGEWYTWHNYSTSPWSLWKRLDRMVINDRWLARFPSSCYHSLMPRTSDHSPLVIHGDRQHQTRGMFRFDNYLTLSPEFIPNVQNIWNHTVIGVPIFAVTRKLKALKLVFRQQRRKKGDLTLNVHLAKGFLDEAQHLVSLDRQNEAFLQLEHCCRLVYAKARRVARRIVQINDDNGATHTDPGEITNKFVRYYQNLLGGSRRQLPMDIRFLRPWARHILTTEEADQLILAFSPEDVKQAVFDIAADKAPGPDGFSSGFFKVAWSVVGHEVTTAVLDFFSTGKLLKQVNSTLLALIPKVHTPMTVGDFRPISCCNVLYKIITKLIVQCLSMVLDKIISPCQGAFIPGRSIGDNIMLAQELFTGYNQARLPPRCALKVDIRKAYDTVEWDFLLAVLQLFGFPIMFTRWIEECVTMTSISIGLNGNPHGFFTRARGLRQGDPLSPYLFVLVMEVLHLGFLQLIEQDRQFKYHWKCEPAKVFQLGFADDLLLFSRADLASINVLKMGLDRLSISDCQPLLLKIDARINGWEGLSLSYAGRIQIIKSVLSALSLYWASAFILPKAVIKQIAKRLRTFMWKGNSTSGYAKVAWKDVCKPIMEGGQGIKDIGILNRALMAKKLCDHGRLRDTSIWTVDEKGESRGWRKLLRLRTSIQPMTEFTIGDGRTFYPWKNPWHHLGPLISRFPRAPSLIGLGISTKLQVVIDEGQWQRPFISDMECMEIIYNLPQIHGGEDRIKWRFPEGRPTRQALYRLFRPPGPKVGWTSLLSGSLKIPRHTFILWLAIQEKLPTTDKTWLNHLGGILCDDDNAETHTHLFFRCGFSRSCLAAVRQQIRFAWPNHEWARDVEWASRKWRGKHIVNVAYRALLGACIYHIWRERNLRRFEQTHRPANVLAICILDDIRQRILSNNLSWSISTYALYRLWRIP</sequence>
<dbReference type="KEGG" id="sind:105179618"/>
<dbReference type="Pfam" id="PF13966">
    <property type="entry name" value="zf-RVT"/>
    <property type="match status" value="1"/>
</dbReference>
<evidence type="ECO:0000313" key="3">
    <source>
        <dbReference type="RefSeq" id="XP_011101565.1"/>
    </source>
</evidence>
<dbReference type="OrthoDB" id="1747049at2759"/>
<gene>
    <name evidence="3" type="primary">LOC105179618</name>
</gene>
<dbReference type="InterPro" id="IPR000477">
    <property type="entry name" value="RT_dom"/>
</dbReference>
<dbReference type="SUPFAM" id="SSF56219">
    <property type="entry name" value="DNase I-like"/>
    <property type="match status" value="1"/>
</dbReference>